<keyword evidence="6 7" id="KW-0472">Membrane</keyword>
<feature type="transmembrane region" description="Helical" evidence="7">
    <location>
        <begin position="217"/>
        <end position="238"/>
    </location>
</feature>
<dbReference type="AlphaFoldDB" id="A0A0S7BH18"/>
<dbReference type="STRING" id="360412.LARV_00754"/>
<dbReference type="GO" id="GO:0005886">
    <property type="term" value="C:plasma membrane"/>
    <property type="evidence" value="ECO:0007669"/>
    <property type="project" value="UniProtKB-SubCell"/>
</dbReference>
<feature type="transmembrane region" description="Helical" evidence="7">
    <location>
        <begin position="124"/>
        <end position="141"/>
    </location>
</feature>
<feature type="transmembrane region" description="Helical" evidence="7">
    <location>
        <begin position="39"/>
        <end position="56"/>
    </location>
</feature>
<dbReference type="SUPFAM" id="SSF103481">
    <property type="entry name" value="Multidrug resistance efflux transporter EmrE"/>
    <property type="match status" value="2"/>
</dbReference>
<feature type="domain" description="EamA" evidence="8">
    <location>
        <begin position="9"/>
        <end position="140"/>
    </location>
</feature>
<dbReference type="OrthoDB" id="155707at2"/>
<keyword evidence="10" id="KW-1185">Reference proteome</keyword>
<feature type="transmembrane region" description="Helical" evidence="7">
    <location>
        <begin position="187"/>
        <end position="205"/>
    </location>
</feature>
<protein>
    <submittedName>
        <fullName evidence="9">Permease of the drug/metabolite transporter (DMT) superfamily</fullName>
    </submittedName>
</protein>
<sequence length="307" mass="33603">MTRSRLVPYLQATFAVLLWGASFVATKVALRYLAPDALVWLRFGMGLALLGLTMLARRQFELPGRNDLAYFALLGLIGITFHQWLQSNGLVTAQATTGSWIVATSPIFIALLGWLALKEKLSAFQILGIGVAVLGVLLVVSRGDLRALVGGRAATTGDFLMMVSAPNWAVFSILSRRGLKQHPAARMMFYVMAFGWGFTTLLFLLNPQFAAMRQMPWDGWIGVIFLGVFCSGLAYIFWYDALKSIPASQVGVFLYIEPLVTVAVAWAVLGERLTWASLIGGAVTLTGIWMVNRLKPAPRDEKVEGAV</sequence>
<dbReference type="PANTHER" id="PTHR32322">
    <property type="entry name" value="INNER MEMBRANE TRANSPORTER"/>
    <property type="match status" value="1"/>
</dbReference>
<name>A0A0S7BH18_9CHLR</name>
<accession>A0A0S7BH18</accession>
<dbReference type="EMBL" id="DF967972">
    <property type="protein sequence ID" value="GAP13013.1"/>
    <property type="molecule type" value="Genomic_DNA"/>
</dbReference>
<evidence type="ECO:0000256" key="7">
    <source>
        <dbReference type="SAM" id="Phobius"/>
    </source>
</evidence>
<dbReference type="Pfam" id="PF00892">
    <property type="entry name" value="EamA"/>
    <property type="match status" value="2"/>
</dbReference>
<keyword evidence="4 7" id="KW-0812">Transmembrane</keyword>
<evidence type="ECO:0000256" key="6">
    <source>
        <dbReference type="ARBA" id="ARBA00023136"/>
    </source>
</evidence>
<dbReference type="InterPro" id="IPR050638">
    <property type="entry name" value="AA-Vitamin_Transporters"/>
</dbReference>
<feature type="domain" description="EamA" evidence="8">
    <location>
        <begin position="156"/>
        <end position="292"/>
    </location>
</feature>
<proteinExistence type="inferred from homology"/>
<comment type="similarity">
    <text evidence="2">Belongs to the EamA transporter family.</text>
</comment>
<feature type="transmembrane region" description="Helical" evidence="7">
    <location>
        <begin position="68"/>
        <end position="85"/>
    </location>
</feature>
<gene>
    <name evidence="9" type="ORF">LARV_00754</name>
</gene>
<dbReference type="InterPro" id="IPR000620">
    <property type="entry name" value="EamA_dom"/>
</dbReference>
<comment type="subcellular location">
    <subcellularLocation>
        <location evidence="1">Cell membrane</location>
        <topology evidence="1">Multi-pass membrane protein</topology>
    </subcellularLocation>
</comment>
<evidence type="ECO:0000313" key="9">
    <source>
        <dbReference type="EMBL" id="GAP13013.1"/>
    </source>
</evidence>
<evidence type="ECO:0000256" key="1">
    <source>
        <dbReference type="ARBA" id="ARBA00004651"/>
    </source>
</evidence>
<evidence type="ECO:0000256" key="4">
    <source>
        <dbReference type="ARBA" id="ARBA00022692"/>
    </source>
</evidence>
<evidence type="ECO:0000256" key="2">
    <source>
        <dbReference type="ARBA" id="ARBA00007362"/>
    </source>
</evidence>
<dbReference type="RefSeq" id="WP_075072383.1">
    <property type="nucleotide sequence ID" value="NZ_DF967972.1"/>
</dbReference>
<feature type="transmembrane region" description="Helical" evidence="7">
    <location>
        <begin position="153"/>
        <end position="175"/>
    </location>
</feature>
<evidence type="ECO:0000313" key="10">
    <source>
        <dbReference type="Proteomes" id="UP000055060"/>
    </source>
</evidence>
<evidence type="ECO:0000256" key="3">
    <source>
        <dbReference type="ARBA" id="ARBA00022475"/>
    </source>
</evidence>
<organism evidence="9">
    <name type="scientific">Longilinea arvoryzae</name>
    <dbReference type="NCBI Taxonomy" id="360412"/>
    <lineage>
        <taxon>Bacteria</taxon>
        <taxon>Bacillati</taxon>
        <taxon>Chloroflexota</taxon>
        <taxon>Anaerolineae</taxon>
        <taxon>Anaerolineales</taxon>
        <taxon>Anaerolineaceae</taxon>
        <taxon>Longilinea</taxon>
    </lineage>
</organism>
<dbReference type="InterPro" id="IPR037185">
    <property type="entry name" value="EmrE-like"/>
</dbReference>
<keyword evidence="3" id="KW-1003">Cell membrane</keyword>
<feature type="transmembrane region" description="Helical" evidence="7">
    <location>
        <begin position="250"/>
        <end position="269"/>
    </location>
</feature>
<feature type="transmembrane region" description="Helical" evidence="7">
    <location>
        <begin position="97"/>
        <end position="117"/>
    </location>
</feature>
<keyword evidence="5 7" id="KW-1133">Transmembrane helix</keyword>
<evidence type="ECO:0000256" key="5">
    <source>
        <dbReference type="ARBA" id="ARBA00022989"/>
    </source>
</evidence>
<evidence type="ECO:0000259" key="8">
    <source>
        <dbReference type="Pfam" id="PF00892"/>
    </source>
</evidence>
<dbReference type="Gene3D" id="1.10.3730.20">
    <property type="match status" value="2"/>
</dbReference>
<reference evidence="9" key="1">
    <citation type="submission" date="2015-07" db="EMBL/GenBank/DDBJ databases">
        <title>Draft Genome Sequences of Anaerolinea thermolimosa IMO-1, Bellilinea caldifistulae GOMI-1, Leptolinea tardivitalis YMTK-2, Levilinea saccharolytica KIBI-1,Longilinea arvoryzae KOME-1, Previously Described as Members of the Anaerolineaceae (Chloroflexi).</title>
        <authorList>
            <person name="Sekiguchi Y."/>
            <person name="Ohashi A."/>
            <person name="Matsuura N."/>
            <person name="Tourlousse M.D."/>
        </authorList>
    </citation>
    <scope>NUCLEOTIDE SEQUENCE [LARGE SCALE GENOMIC DNA]</scope>
    <source>
        <strain evidence="9">KOME-1</strain>
    </source>
</reference>
<dbReference type="Proteomes" id="UP000055060">
    <property type="component" value="Unassembled WGS sequence"/>
</dbReference>
<dbReference type="PANTHER" id="PTHR32322:SF18">
    <property type="entry name" value="S-ADENOSYLMETHIONINE_S-ADENOSYLHOMOCYSTEINE TRANSPORTER"/>
    <property type="match status" value="1"/>
</dbReference>
<feature type="transmembrane region" description="Helical" evidence="7">
    <location>
        <begin position="12"/>
        <end position="33"/>
    </location>
</feature>
<feature type="transmembrane region" description="Helical" evidence="7">
    <location>
        <begin position="275"/>
        <end position="292"/>
    </location>
</feature>